<dbReference type="AlphaFoldDB" id="B3MZH8"/>
<accession>B3MZH8</accession>
<reference evidence="10 11" key="1">
    <citation type="journal article" date="2007" name="Nature">
        <title>Evolution of genes and genomes on the Drosophila phylogeny.</title>
        <authorList>
            <consortium name="Drosophila 12 Genomes Consortium"/>
            <person name="Clark A.G."/>
            <person name="Eisen M.B."/>
            <person name="Smith D.R."/>
            <person name="Bergman C.M."/>
            <person name="Oliver B."/>
            <person name="Markow T.A."/>
            <person name="Kaufman T.C."/>
            <person name="Kellis M."/>
            <person name="Gelbart W."/>
            <person name="Iyer V.N."/>
            <person name="Pollard D.A."/>
            <person name="Sackton T.B."/>
            <person name="Larracuente A.M."/>
            <person name="Singh N.D."/>
            <person name="Abad J.P."/>
            <person name="Abt D.N."/>
            <person name="Adryan B."/>
            <person name="Aguade M."/>
            <person name="Akashi H."/>
            <person name="Anderson W.W."/>
            <person name="Aquadro C.F."/>
            <person name="Ardell D.H."/>
            <person name="Arguello R."/>
            <person name="Artieri C.G."/>
            <person name="Barbash D.A."/>
            <person name="Barker D."/>
            <person name="Barsanti P."/>
            <person name="Batterham P."/>
            <person name="Batzoglou S."/>
            <person name="Begun D."/>
            <person name="Bhutkar A."/>
            <person name="Blanco E."/>
            <person name="Bosak S.A."/>
            <person name="Bradley R.K."/>
            <person name="Brand A.D."/>
            <person name="Brent M.R."/>
            <person name="Brooks A.N."/>
            <person name="Brown R.H."/>
            <person name="Butlin R.K."/>
            <person name="Caggese C."/>
            <person name="Calvi B.R."/>
            <person name="Bernardo de Carvalho A."/>
            <person name="Caspi A."/>
            <person name="Castrezana S."/>
            <person name="Celniker S.E."/>
            <person name="Chang J.L."/>
            <person name="Chapple C."/>
            <person name="Chatterji S."/>
            <person name="Chinwalla A."/>
            <person name="Civetta A."/>
            <person name="Clifton S.W."/>
            <person name="Comeron J.M."/>
            <person name="Costello J.C."/>
            <person name="Coyne J.A."/>
            <person name="Daub J."/>
            <person name="David R.G."/>
            <person name="Delcher A.L."/>
            <person name="Delehaunty K."/>
            <person name="Do C.B."/>
            <person name="Ebling H."/>
            <person name="Edwards K."/>
            <person name="Eickbush T."/>
            <person name="Evans J.D."/>
            <person name="Filipski A."/>
            <person name="Findeiss S."/>
            <person name="Freyhult E."/>
            <person name="Fulton L."/>
            <person name="Fulton R."/>
            <person name="Garcia A.C."/>
            <person name="Gardiner A."/>
            <person name="Garfield D.A."/>
            <person name="Garvin B.E."/>
            <person name="Gibson G."/>
            <person name="Gilbert D."/>
            <person name="Gnerre S."/>
            <person name="Godfrey J."/>
            <person name="Good R."/>
            <person name="Gotea V."/>
            <person name="Gravely B."/>
            <person name="Greenberg A.J."/>
            <person name="Griffiths-Jones S."/>
            <person name="Gross S."/>
            <person name="Guigo R."/>
            <person name="Gustafson E.A."/>
            <person name="Haerty W."/>
            <person name="Hahn M.W."/>
            <person name="Halligan D.L."/>
            <person name="Halpern A.L."/>
            <person name="Halter G.M."/>
            <person name="Han M.V."/>
            <person name="Heger A."/>
            <person name="Hillier L."/>
            <person name="Hinrichs A.S."/>
            <person name="Holmes I."/>
            <person name="Hoskins R.A."/>
            <person name="Hubisz M.J."/>
            <person name="Hultmark D."/>
            <person name="Huntley M.A."/>
            <person name="Jaffe D.B."/>
            <person name="Jagadeeshan S."/>
            <person name="Jeck W.R."/>
            <person name="Johnson J."/>
            <person name="Jones C.D."/>
            <person name="Jordan W.C."/>
            <person name="Karpen G.H."/>
            <person name="Kataoka E."/>
            <person name="Keightley P.D."/>
            <person name="Kheradpour P."/>
            <person name="Kirkness E.F."/>
            <person name="Koerich L.B."/>
            <person name="Kristiansen K."/>
            <person name="Kudrna D."/>
            <person name="Kulathinal R.J."/>
            <person name="Kumar S."/>
            <person name="Kwok R."/>
            <person name="Lander E."/>
            <person name="Langley C.H."/>
            <person name="Lapoint R."/>
            <person name="Lazzaro B.P."/>
            <person name="Lee S.J."/>
            <person name="Levesque L."/>
            <person name="Li R."/>
            <person name="Lin C.F."/>
            <person name="Lin M.F."/>
            <person name="Lindblad-Toh K."/>
            <person name="Llopart A."/>
            <person name="Long M."/>
            <person name="Low L."/>
            <person name="Lozovsky E."/>
            <person name="Lu J."/>
            <person name="Luo M."/>
            <person name="Machado C.A."/>
            <person name="Makalowski W."/>
            <person name="Marzo M."/>
            <person name="Matsuda M."/>
            <person name="Matzkin L."/>
            <person name="McAllister B."/>
            <person name="McBride C.S."/>
            <person name="McKernan B."/>
            <person name="McKernan K."/>
            <person name="Mendez-Lago M."/>
            <person name="Minx P."/>
            <person name="Mollenhauer M.U."/>
            <person name="Montooth K."/>
            <person name="Mount S.M."/>
            <person name="Mu X."/>
            <person name="Myers E."/>
            <person name="Negre B."/>
            <person name="Newfeld S."/>
            <person name="Nielsen R."/>
            <person name="Noor M.A."/>
            <person name="O'Grady P."/>
            <person name="Pachter L."/>
            <person name="Papaceit M."/>
            <person name="Parisi M.J."/>
            <person name="Parisi M."/>
            <person name="Parts L."/>
            <person name="Pedersen J.S."/>
            <person name="Pesole G."/>
            <person name="Phillippy A.M."/>
            <person name="Ponting C.P."/>
            <person name="Pop M."/>
            <person name="Porcelli D."/>
            <person name="Powell J.R."/>
            <person name="Prohaska S."/>
            <person name="Pruitt K."/>
            <person name="Puig M."/>
            <person name="Quesneville H."/>
            <person name="Ram K.R."/>
            <person name="Rand D."/>
            <person name="Rasmussen M.D."/>
            <person name="Reed L.K."/>
            <person name="Reenan R."/>
            <person name="Reily A."/>
            <person name="Remington K.A."/>
            <person name="Rieger T.T."/>
            <person name="Ritchie M.G."/>
            <person name="Robin C."/>
            <person name="Rogers Y.H."/>
            <person name="Rohde C."/>
            <person name="Rozas J."/>
            <person name="Rubenfield M.J."/>
            <person name="Ruiz A."/>
            <person name="Russo S."/>
            <person name="Salzberg S.L."/>
            <person name="Sanchez-Gracia A."/>
            <person name="Saranga D.J."/>
            <person name="Sato H."/>
            <person name="Schaeffer S.W."/>
            <person name="Schatz M.C."/>
            <person name="Schlenke T."/>
            <person name="Schwartz R."/>
            <person name="Segarra C."/>
            <person name="Singh R.S."/>
            <person name="Sirot L."/>
            <person name="Sirota M."/>
            <person name="Sisneros N.B."/>
            <person name="Smith C.D."/>
            <person name="Smith T.F."/>
            <person name="Spieth J."/>
            <person name="Stage D.E."/>
            <person name="Stark A."/>
            <person name="Stephan W."/>
            <person name="Strausberg R.L."/>
            <person name="Strempel S."/>
            <person name="Sturgill D."/>
            <person name="Sutton G."/>
            <person name="Sutton G.G."/>
            <person name="Tao W."/>
            <person name="Teichmann S."/>
            <person name="Tobari Y.N."/>
            <person name="Tomimura Y."/>
            <person name="Tsolas J.M."/>
            <person name="Valente V.L."/>
            <person name="Venter E."/>
            <person name="Venter J.C."/>
            <person name="Vicario S."/>
            <person name="Vieira F.G."/>
            <person name="Vilella A.J."/>
            <person name="Villasante A."/>
            <person name="Walenz B."/>
            <person name="Wang J."/>
            <person name="Wasserman M."/>
            <person name="Watts T."/>
            <person name="Wilson D."/>
            <person name="Wilson R.K."/>
            <person name="Wing R.A."/>
            <person name="Wolfner M.F."/>
            <person name="Wong A."/>
            <person name="Wong G.K."/>
            <person name="Wu C.I."/>
            <person name="Wu G."/>
            <person name="Yamamoto D."/>
            <person name="Yang H.P."/>
            <person name="Yang S.P."/>
            <person name="Yorke J.A."/>
            <person name="Yoshida K."/>
            <person name="Zdobnov E."/>
            <person name="Zhang P."/>
            <person name="Zhang Y."/>
            <person name="Zimin A.V."/>
            <person name="Baldwin J."/>
            <person name="Abdouelleil A."/>
            <person name="Abdulkadir J."/>
            <person name="Abebe A."/>
            <person name="Abera B."/>
            <person name="Abreu J."/>
            <person name="Acer S.C."/>
            <person name="Aftuck L."/>
            <person name="Alexander A."/>
            <person name="An P."/>
            <person name="Anderson E."/>
            <person name="Anderson S."/>
            <person name="Arachi H."/>
            <person name="Azer M."/>
            <person name="Bachantsang P."/>
            <person name="Barry A."/>
            <person name="Bayul T."/>
            <person name="Berlin A."/>
            <person name="Bessette D."/>
            <person name="Bloom T."/>
            <person name="Blye J."/>
            <person name="Boguslavskiy L."/>
            <person name="Bonnet C."/>
            <person name="Boukhgalter B."/>
            <person name="Bourzgui I."/>
            <person name="Brown A."/>
            <person name="Cahill P."/>
            <person name="Channer S."/>
            <person name="Cheshatsang Y."/>
            <person name="Chuda L."/>
            <person name="Citroen M."/>
            <person name="Collymore A."/>
            <person name="Cooke P."/>
            <person name="Costello M."/>
            <person name="D'Aco K."/>
            <person name="Daza R."/>
            <person name="De Haan G."/>
            <person name="DeGray S."/>
            <person name="DeMaso C."/>
            <person name="Dhargay N."/>
            <person name="Dooley K."/>
            <person name="Dooley E."/>
            <person name="Doricent M."/>
            <person name="Dorje P."/>
            <person name="Dorjee K."/>
            <person name="Dupes A."/>
            <person name="Elong R."/>
            <person name="Falk J."/>
            <person name="Farina A."/>
            <person name="Faro S."/>
            <person name="Ferguson D."/>
            <person name="Fisher S."/>
            <person name="Foley C.D."/>
            <person name="Franke A."/>
            <person name="Friedrich D."/>
            <person name="Gadbois L."/>
            <person name="Gearin G."/>
            <person name="Gearin C.R."/>
            <person name="Giannoukos G."/>
            <person name="Goode T."/>
            <person name="Graham J."/>
            <person name="Grandbois E."/>
            <person name="Grewal S."/>
            <person name="Gyaltsen K."/>
            <person name="Hafez N."/>
            <person name="Hagos B."/>
            <person name="Hall J."/>
            <person name="Henson C."/>
            <person name="Hollinger A."/>
            <person name="Honan T."/>
            <person name="Huard M.D."/>
            <person name="Hughes L."/>
            <person name="Hurhula B."/>
            <person name="Husby M.E."/>
            <person name="Kamat A."/>
            <person name="Kanga B."/>
            <person name="Kashin S."/>
            <person name="Khazanovich D."/>
            <person name="Kisner P."/>
            <person name="Lance K."/>
            <person name="Lara M."/>
            <person name="Lee W."/>
            <person name="Lennon N."/>
            <person name="Letendre F."/>
            <person name="LeVine R."/>
            <person name="Lipovsky A."/>
            <person name="Liu X."/>
            <person name="Liu J."/>
            <person name="Liu S."/>
            <person name="Lokyitsang T."/>
            <person name="Lokyitsang Y."/>
            <person name="Lubonja R."/>
            <person name="Lui A."/>
            <person name="MacDonald P."/>
            <person name="Magnisalis V."/>
            <person name="Maru K."/>
            <person name="Matthews C."/>
            <person name="McCusker W."/>
            <person name="McDonough S."/>
            <person name="Mehta T."/>
            <person name="Meldrim J."/>
            <person name="Meneus L."/>
            <person name="Mihai O."/>
            <person name="Mihalev A."/>
            <person name="Mihova T."/>
            <person name="Mittelman R."/>
            <person name="Mlenga V."/>
            <person name="Montmayeur A."/>
            <person name="Mulrain L."/>
            <person name="Navidi A."/>
            <person name="Naylor J."/>
            <person name="Negash T."/>
            <person name="Nguyen T."/>
            <person name="Nguyen N."/>
            <person name="Nicol R."/>
            <person name="Norbu C."/>
            <person name="Norbu N."/>
            <person name="Novod N."/>
            <person name="O'Neill B."/>
            <person name="Osman S."/>
            <person name="Markiewicz E."/>
            <person name="Oyono O.L."/>
            <person name="Patti C."/>
            <person name="Phunkhang P."/>
            <person name="Pierre F."/>
            <person name="Priest M."/>
            <person name="Raghuraman S."/>
            <person name="Rege F."/>
            <person name="Reyes R."/>
            <person name="Rise C."/>
            <person name="Rogov P."/>
            <person name="Ross K."/>
            <person name="Ryan E."/>
            <person name="Settipalli S."/>
            <person name="Shea T."/>
            <person name="Sherpa N."/>
            <person name="Shi L."/>
            <person name="Shih D."/>
            <person name="Sparrow T."/>
            <person name="Spaulding J."/>
            <person name="Stalker J."/>
            <person name="Stange-Thomann N."/>
            <person name="Stavropoulos S."/>
            <person name="Stone C."/>
            <person name="Strader C."/>
            <person name="Tesfaye S."/>
            <person name="Thomson T."/>
            <person name="Thoulutsang Y."/>
            <person name="Thoulutsang D."/>
            <person name="Topham K."/>
            <person name="Topping I."/>
            <person name="Tsamla T."/>
            <person name="Vassiliev H."/>
            <person name="Vo A."/>
            <person name="Wangchuk T."/>
            <person name="Wangdi T."/>
            <person name="Weiand M."/>
            <person name="Wilkinson J."/>
            <person name="Wilson A."/>
            <person name="Yadav S."/>
            <person name="Young G."/>
            <person name="Yu Q."/>
            <person name="Zembek L."/>
            <person name="Zhong D."/>
            <person name="Zimmer A."/>
            <person name="Zwirko Z."/>
            <person name="Jaffe D.B."/>
            <person name="Alvarez P."/>
            <person name="Brockman W."/>
            <person name="Butler J."/>
            <person name="Chin C."/>
            <person name="Gnerre S."/>
            <person name="Grabherr M."/>
            <person name="Kleber M."/>
            <person name="Mauceli E."/>
            <person name="MacCallum I."/>
        </authorList>
    </citation>
    <scope>NUCLEOTIDE SEQUENCE [LARGE SCALE GENOMIC DNA]</scope>
    <source>
        <strain evidence="11">Tucson 14024-0371.13</strain>
    </source>
</reference>
<evidence type="ECO:0000256" key="8">
    <source>
        <dbReference type="SAM" id="Phobius"/>
    </source>
</evidence>
<dbReference type="Proteomes" id="UP000007801">
    <property type="component" value="Unassembled WGS sequence"/>
</dbReference>
<feature type="region of interest" description="Disordered" evidence="7">
    <location>
        <begin position="665"/>
        <end position="706"/>
    </location>
</feature>
<comment type="subcellular location">
    <subcellularLocation>
        <location evidence="1">Nucleus inner membrane</location>
        <topology evidence="1">Multi-pass membrane protein</topology>
    </subcellularLocation>
</comment>
<keyword evidence="5 8" id="KW-0472">Membrane</keyword>
<dbReference type="eggNOG" id="KOG4623">
    <property type="taxonomic scope" value="Eukaryota"/>
</dbReference>
<feature type="domain" description="Ima1 N-terminal" evidence="9">
    <location>
        <begin position="41"/>
        <end position="175"/>
    </location>
</feature>
<feature type="compositionally biased region" description="Basic and acidic residues" evidence="7">
    <location>
        <begin position="695"/>
        <end position="706"/>
    </location>
</feature>
<dbReference type="PANTHER" id="PTHR28646:SF1">
    <property type="entry name" value="TRANSMEMBRANE PROTEIN 201"/>
    <property type="match status" value="1"/>
</dbReference>
<feature type="compositionally biased region" description="Low complexity" evidence="7">
    <location>
        <begin position="669"/>
        <end position="692"/>
    </location>
</feature>
<evidence type="ECO:0000256" key="3">
    <source>
        <dbReference type="ARBA" id="ARBA00022692"/>
    </source>
</evidence>
<dbReference type="FunCoup" id="B3MZH8">
    <property type="interactions" value="39"/>
</dbReference>
<dbReference type="GO" id="GO:0005637">
    <property type="term" value="C:nuclear inner membrane"/>
    <property type="evidence" value="ECO:0007669"/>
    <property type="project" value="UniProtKB-SubCell"/>
</dbReference>
<evidence type="ECO:0000256" key="2">
    <source>
        <dbReference type="ARBA" id="ARBA00007600"/>
    </source>
</evidence>
<proteinExistence type="inferred from homology"/>
<evidence type="ECO:0000259" key="9">
    <source>
        <dbReference type="Pfam" id="PF09779"/>
    </source>
</evidence>
<dbReference type="GO" id="GO:0005521">
    <property type="term" value="F:lamin binding"/>
    <property type="evidence" value="ECO:0007669"/>
    <property type="project" value="TreeGrafter"/>
</dbReference>
<protein>
    <recommendedName>
        <fullName evidence="9">Ima1 N-terminal domain-containing protein</fullName>
    </recommendedName>
</protein>
<keyword evidence="11" id="KW-1185">Reference proteome</keyword>
<dbReference type="HOGENOM" id="CLU_398103_0_0_1"/>
<dbReference type="PhylomeDB" id="B3MZH8"/>
<dbReference type="PANTHER" id="PTHR28646">
    <property type="entry name" value="TRANSMEMBRANE PROTEIN 201"/>
    <property type="match status" value="1"/>
</dbReference>
<evidence type="ECO:0000313" key="11">
    <source>
        <dbReference type="Proteomes" id="UP000007801"/>
    </source>
</evidence>
<dbReference type="GO" id="GO:0030473">
    <property type="term" value="P:nuclear migration along microtubule"/>
    <property type="evidence" value="ECO:0007669"/>
    <property type="project" value="TreeGrafter"/>
</dbReference>
<dbReference type="OMA" id="QPHFNRL"/>
<dbReference type="STRING" id="7217.B3MZH8"/>
<evidence type="ECO:0000256" key="5">
    <source>
        <dbReference type="ARBA" id="ARBA00023136"/>
    </source>
</evidence>
<evidence type="ECO:0000256" key="1">
    <source>
        <dbReference type="ARBA" id="ARBA00004473"/>
    </source>
</evidence>
<evidence type="ECO:0000256" key="4">
    <source>
        <dbReference type="ARBA" id="ARBA00022989"/>
    </source>
</evidence>
<evidence type="ECO:0000256" key="7">
    <source>
        <dbReference type="SAM" id="MobiDB-lite"/>
    </source>
</evidence>
<feature type="region of interest" description="Disordered" evidence="7">
    <location>
        <begin position="592"/>
        <end position="635"/>
    </location>
</feature>
<dbReference type="Pfam" id="PF09779">
    <property type="entry name" value="Ima1_N"/>
    <property type="match status" value="1"/>
</dbReference>
<dbReference type="EMBL" id="CH902635">
    <property type="protein sequence ID" value="EDV33779.1"/>
    <property type="molecule type" value="Genomic_DNA"/>
</dbReference>
<evidence type="ECO:0000313" key="10">
    <source>
        <dbReference type="EMBL" id="EDV33779.1"/>
    </source>
</evidence>
<dbReference type="InterPro" id="IPR040041">
    <property type="entry name" value="TMEM201"/>
</dbReference>
<keyword evidence="4 8" id="KW-1133">Transmembrane helix</keyword>
<keyword evidence="6" id="KW-0539">Nucleus</keyword>
<dbReference type="OrthoDB" id="5966927at2759"/>
<evidence type="ECO:0000256" key="6">
    <source>
        <dbReference type="ARBA" id="ARBA00023242"/>
    </source>
</evidence>
<feature type="compositionally biased region" description="Low complexity" evidence="7">
    <location>
        <begin position="596"/>
        <end position="607"/>
    </location>
</feature>
<feature type="transmembrane region" description="Helical" evidence="8">
    <location>
        <begin position="6"/>
        <end position="27"/>
    </location>
</feature>
<organism evidence="10 11">
    <name type="scientific">Drosophila ananassae</name>
    <name type="common">Fruit fly</name>
    <dbReference type="NCBI Taxonomy" id="7217"/>
    <lineage>
        <taxon>Eukaryota</taxon>
        <taxon>Metazoa</taxon>
        <taxon>Ecdysozoa</taxon>
        <taxon>Arthropoda</taxon>
        <taxon>Hexapoda</taxon>
        <taxon>Insecta</taxon>
        <taxon>Pterygota</taxon>
        <taxon>Neoptera</taxon>
        <taxon>Endopterygota</taxon>
        <taxon>Diptera</taxon>
        <taxon>Brachycera</taxon>
        <taxon>Muscomorpha</taxon>
        <taxon>Ephydroidea</taxon>
        <taxon>Drosophilidae</taxon>
        <taxon>Drosophila</taxon>
        <taxon>Sophophora</taxon>
    </lineage>
</organism>
<dbReference type="InterPro" id="IPR018617">
    <property type="entry name" value="Ima1_N"/>
</dbReference>
<name>B3MZH8_DROAN</name>
<dbReference type="KEGG" id="dan:6501885"/>
<feature type="transmembrane region" description="Helical" evidence="8">
    <location>
        <begin position="224"/>
        <end position="244"/>
    </location>
</feature>
<sequence>MIAPVIMQAVTGLPLLAILFVTALAIFKGYMNIRSRYDAHVNCWFCNGNTRVPYPERNSWNCPHCDQYNGFTKDGDYNRDMTSQRDCSHNSDKSHSQGSSSICANSYYADVLATNPAPAQTNGLCDLCNEAQRLKVEKLSQFEPKNESRFEQELKVYREQLEQQFRLCSSCERHVNKVLHEKKKMVLGSKFLNFIIKGAALLKQPHFNRLANAKRQQKLRFYRMAMTLLTLGNIVCLLCHLPQATGAQFKWLLGDFFGTIMFKVYSHGLALVRVLMGSVGSLLEKKETSEKLLLYARTFGKLLLYSVGLNQQQIQQATFATCFSNLYPYAMLALSFLHKLNDGLKFTRFTVVLLMWSAYAKSQDLVPHIDDVVFLLLGSAVTLVLLSTGRSSRLKHPSPDETAGESFHRLCADECISDEETLSLLSQQLSGCSSTVGNNNNSASNMSLPSASVCMSPAPTISPRSVHMAPASVLSLGALRLSKHQQQQEQHHQQNLGWRSNYGGSGVPSMIFQQQLQKPPAARQMESPWYRHSTTNLSQGQAFARSTQNLINPSRLPMSNRNLGGGDVSAWVAASQTINQDLGTASLMRHYEEKQQQQISRTSSQSSGFESQPARMEPQWGTAGTAPPMSDYGWPELRESQRNLVVPPLGSPAPTLASEYQFFGRSNVQQMPLPQQAPPSQQKPLQQQSIQPGDLLRKWIESSRKM</sequence>
<comment type="similarity">
    <text evidence="2">Belongs to the TMEM201 family.</text>
</comment>
<gene>
    <name evidence="10" type="primary">Dana\GF19122</name>
    <name evidence="10" type="synonym">dana_GLEANR_20836</name>
    <name evidence="10" type="ORF">GF19122</name>
</gene>
<dbReference type="GO" id="GO:0051015">
    <property type="term" value="F:actin filament binding"/>
    <property type="evidence" value="ECO:0007669"/>
    <property type="project" value="TreeGrafter"/>
</dbReference>
<keyword evidence="3 8" id="KW-0812">Transmembrane</keyword>
<dbReference type="InParanoid" id="B3MZH8"/>
<dbReference type="GeneID" id="6501885"/>